<reference evidence="5" key="2">
    <citation type="journal article" date="2019" name="Int. J. Syst. Evol. Microbiol.">
        <title>The Global Catalogue of Microorganisms (GCM) 10K type strain sequencing project: providing services to taxonomists for standard genome sequencing and annotation.</title>
        <authorList>
            <consortium name="The Broad Institute Genomics Platform"/>
            <consortium name="The Broad Institute Genome Sequencing Center for Infectious Disease"/>
            <person name="Wu L."/>
            <person name="Ma J."/>
        </authorList>
    </citation>
    <scope>NUCLEOTIDE SEQUENCE [LARGE SCALE GENOMIC DNA]</scope>
    <source>
        <strain evidence="5">NBRC 107715</strain>
    </source>
</reference>
<dbReference type="GO" id="GO:0008168">
    <property type="term" value="F:methyltransferase activity"/>
    <property type="evidence" value="ECO:0007669"/>
    <property type="project" value="UniProtKB-KW"/>
</dbReference>
<reference evidence="2 4" key="3">
    <citation type="submission" date="2019-07" db="EMBL/GenBank/DDBJ databases">
        <title>Whole genome shotgun sequence of Methylobacterium oxalidis NBRC 107715.</title>
        <authorList>
            <person name="Hosoyama A."/>
            <person name="Uohara A."/>
            <person name="Ohji S."/>
            <person name="Ichikawa N."/>
        </authorList>
    </citation>
    <scope>NUCLEOTIDE SEQUENCE [LARGE SCALE GENOMIC DNA]</scope>
    <source>
        <strain evidence="2 4">NBRC 107715</strain>
    </source>
</reference>
<organism evidence="2 4">
    <name type="scientific">Methylobacterium oxalidis</name>
    <dbReference type="NCBI Taxonomy" id="944322"/>
    <lineage>
        <taxon>Bacteria</taxon>
        <taxon>Pseudomonadati</taxon>
        <taxon>Pseudomonadota</taxon>
        <taxon>Alphaproteobacteria</taxon>
        <taxon>Hyphomicrobiales</taxon>
        <taxon>Methylobacteriaceae</taxon>
        <taxon>Methylobacterium</taxon>
    </lineage>
</organism>
<dbReference type="EMBL" id="BJZU01000060">
    <property type="protein sequence ID" value="GEP05002.1"/>
    <property type="molecule type" value="Genomic_DNA"/>
</dbReference>
<accession>A0A512J503</accession>
<reference evidence="3" key="1">
    <citation type="journal article" date="2014" name="Int. J. Syst. Evol. Microbiol.">
        <title>Complete genome of a new Firmicutes species belonging to the dominant human colonic microbiota ('Ruminococcus bicirculans') reveals two chromosomes and a selective capacity to utilize plant glucans.</title>
        <authorList>
            <consortium name="NISC Comparative Sequencing Program"/>
            <person name="Wegmann U."/>
            <person name="Louis P."/>
            <person name="Goesmann A."/>
            <person name="Henrissat B."/>
            <person name="Duncan S.H."/>
            <person name="Flint H.J."/>
        </authorList>
    </citation>
    <scope>NUCLEOTIDE SEQUENCE</scope>
    <source>
        <strain evidence="3">NBRC 107715</strain>
    </source>
</reference>
<keyword evidence="2" id="KW-0489">Methyltransferase</keyword>
<reference evidence="3" key="4">
    <citation type="submission" date="2023-01" db="EMBL/GenBank/DDBJ databases">
        <title>Draft genome sequence of Methylobacterium oxalidis strain NBRC 107715.</title>
        <authorList>
            <person name="Sun Q."/>
            <person name="Mori K."/>
        </authorList>
    </citation>
    <scope>NUCLEOTIDE SEQUENCE</scope>
    <source>
        <strain evidence="3">NBRC 107715</strain>
    </source>
</reference>
<dbReference type="Gene3D" id="3.40.50.10090">
    <property type="match status" value="2"/>
</dbReference>
<proteinExistence type="predicted"/>
<dbReference type="RefSeq" id="WP_147026589.1">
    <property type="nucleotide sequence ID" value="NZ_BJZU01000060.1"/>
</dbReference>
<evidence type="ECO:0000313" key="5">
    <source>
        <dbReference type="Proteomes" id="UP001156856"/>
    </source>
</evidence>
<dbReference type="InterPro" id="IPR036108">
    <property type="entry name" value="4pyrrol_syn_uPrphyn_synt_sf"/>
</dbReference>
<dbReference type="SUPFAM" id="SSF69618">
    <property type="entry name" value="HemD-like"/>
    <property type="match status" value="1"/>
</dbReference>
<keyword evidence="2" id="KW-0808">Transferase</keyword>
<keyword evidence="5" id="KW-1185">Reference proteome</keyword>
<evidence type="ECO:0000313" key="3">
    <source>
        <dbReference type="EMBL" id="GLS63740.1"/>
    </source>
</evidence>
<dbReference type="InterPro" id="IPR003754">
    <property type="entry name" value="4pyrrol_synth_uPrphyn_synth"/>
</dbReference>
<dbReference type="EMBL" id="BSPK01000026">
    <property type="protein sequence ID" value="GLS63740.1"/>
    <property type="molecule type" value="Genomic_DNA"/>
</dbReference>
<dbReference type="GO" id="GO:0004852">
    <property type="term" value="F:uroporphyrinogen-III synthase activity"/>
    <property type="evidence" value="ECO:0007669"/>
    <property type="project" value="InterPro"/>
</dbReference>
<dbReference type="GO" id="GO:0032259">
    <property type="term" value="P:methylation"/>
    <property type="evidence" value="ECO:0007669"/>
    <property type="project" value="UniProtKB-KW"/>
</dbReference>
<protein>
    <submittedName>
        <fullName evidence="2">Uroporphyrinogen III methyltransferase</fullName>
    </submittedName>
</protein>
<gene>
    <name evidence="3" type="ORF">GCM10007888_21210</name>
    <name evidence="2" type="ORF">MOX02_30400</name>
</gene>
<name>A0A512J503_9HYPH</name>
<comment type="caution">
    <text evidence="2">The sequence shown here is derived from an EMBL/GenBank/DDBJ whole genome shotgun (WGS) entry which is preliminary data.</text>
</comment>
<dbReference type="Proteomes" id="UP001156856">
    <property type="component" value="Unassembled WGS sequence"/>
</dbReference>
<feature type="domain" description="Tetrapyrrole biosynthesis uroporphyrinogen III synthase" evidence="1">
    <location>
        <begin position="14"/>
        <end position="230"/>
    </location>
</feature>
<dbReference type="GO" id="GO:0033014">
    <property type="term" value="P:tetrapyrrole biosynthetic process"/>
    <property type="evidence" value="ECO:0007669"/>
    <property type="project" value="InterPro"/>
</dbReference>
<dbReference type="AlphaFoldDB" id="A0A512J503"/>
<dbReference type="OrthoDB" id="7163809at2"/>
<sequence>MRIWVPRPEPGAARTARRLAELGHAPLAAPVLAVRATGAPLPPERPDAILLTSANGADALGVAPGAATLRGIPVLAVGARTAAAARAAGLGPVEAAEGDAAALAARVRARLAPGSRLLHACGADRKAEPAASLAAAGYAVDILVAYAAEAAARLPEAVAAALAAGRLDAALHFSRRSAEVAYELAEADGKGGAFRRLRHYCLSEDVAAPLEARGIAAHFVAVRPREEDLLAGLADTI</sequence>
<evidence type="ECO:0000259" key="1">
    <source>
        <dbReference type="Pfam" id="PF02602"/>
    </source>
</evidence>
<dbReference type="Pfam" id="PF02602">
    <property type="entry name" value="HEM4"/>
    <property type="match status" value="1"/>
</dbReference>
<evidence type="ECO:0000313" key="4">
    <source>
        <dbReference type="Proteomes" id="UP000321960"/>
    </source>
</evidence>
<evidence type="ECO:0000313" key="2">
    <source>
        <dbReference type="EMBL" id="GEP05002.1"/>
    </source>
</evidence>
<dbReference type="Proteomes" id="UP000321960">
    <property type="component" value="Unassembled WGS sequence"/>
</dbReference>